<evidence type="ECO:0000256" key="3">
    <source>
        <dbReference type="SAM" id="MobiDB-lite"/>
    </source>
</evidence>
<dbReference type="PROSITE" id="PS50878">
    <property type="entry name" value="RT_POL"/>
    <property type="match status" value="1"/>
</dbReference>
<organism evidence="5 6">
    <name type="scientific">Podarcis muralis</name>
    <name type="common">Wall lizard</name>
    <name type="synonym">Lacerta muralis</name>
    <dbReference type="NCBI Taxonomy" id="64176"/>
    <lineage>
        <taxon>Eukaryota</taxon>
        <taxon>Metazoa</taxon>
        <taxon>Chordata</taxon>
        <taxon>Craniata</taxon>
        <taxon>Vertebrata</taxon>
        <taxon>Euteleostomi</taxon>
        <taxon>Lepidosauria</taxon>
        <taxon>Squamata</taxon>
        <taxon>Bifurcata</taxon>
        <taxon>Unidentata</taxon>
        <taxon>Episquamata</taxon>
        <taxon>Laterata</taxon>
        <taxon>Lacertibaenia</taxon>
        <taxon>Lacertidae</taxon>
        <taxon>Podarcis</taxon>
    </lineage>
</organism>
<evidence type="ECO:0000313" key="6">
    <source>
        <dbReference type="Proteomes" id="UP000472272"/>
    </source>
</evidence>
<feature type="region of interest" description="Disordered" evidence="3">
    <location>
        <begin position="1"/>
        <end position="25"/>
    </location>
</feature>
<evidence type="ECO:0000256" key="1">
    <source>
        <dbReference type="ARBA" id="ARBA00010879"/>
    </source>
</evidence>
<dbReference type="AlphaFoldDB" id="A0A670HP39"/>
<keyword evidence="6" id="KW-1185">Reference proteome</keyword>
<sequence length="956" mass="108978">MGIDDNNLIQDPESPTEAGISRPSKDNKCNFSGLCLAQVAKRRELMILNGSKEEDRPGEHTHFSKMGGSVIDYILISRFAYNSVKFQVGHNTESDHLPLILALNGPSSNKHTANLYYTPIVNLGSLAPRRIKWTPMLNTELTYLLHSEDVKTIYSAIVSANTGGKAMDSFNELLARLKTFITTEILKSVTKRAKDQERWFDLECRQARKRLRSTYRNYRNTGAPSLFMAYIYLRRNYKQLLKVKKQKAERLAWCNLVKASNEKDSTSFWRTIMGLLGQERIGPTCTVEPQEWTKYFQTLFYDDKAQHNDPSAYSENLPYWPPVSIEEVGKLIAQLKNNKAPGIDHIPAELMKNNISWWAPIMASIFTYIDSTGIIPGCWTEAVIIPIYKKGPMADPASYRPISLLTIPSKLYAKHLHIKLIDWMETEAVLAEEQAGFRQGRTTIDHCFVLAHLIDKYVNKTRGILYAAFIDLKAAFDSISRVKLWAKLNATNIDKRLLFLIKSLYKDSKLYVRTSVNGQLMGPVPATKGVKQGCILAPALFNLYINDMVKYLTSPEFHAPKLAEKSISALLYADDAFLLSRTKVGLKKLLREFSAYCKRDQLVVNHQKTKVMVFARRHRQHRWEMDNQPIEQVKIFKYLGVVFQSTGAWEAHHKYAREKASQSAKILSRFYFTKGGRHIPTALEVFQAKPLAQLLYGAQIWTGNHCRTLETVQSKFLRQILAVPPCVLNAALWLETGLLSVETRTWLRTFNYWLCLNLNPSGLLPLVARDAHRSRWSKVVHQKLLTCGLQAQHLLKMGLPKAKTVIDQRMKDIEQQNNLAYIKKFSAWYAYLPPSHFDFRAPYLSTLTIPKLRRAFTLARLNMLPSAVLEGRYQKISFENRLCPCGAGYVETVSHVLLSCSLYKDLRDETITPLLSAIPGRSCEAKLFSLLADQSSSTTEKVARFVERAMRLRAAV</sequence>
<dbReference type="Pfam" id="PF00078">
    <property type="entry name" value="RVT_1"/>
    <property type="match status" value="1"/>
</dbReference>
<reference evidence="5" key="2">
    <citation type="submission" date="2025-08" db="UniProtKB">
        <authorList>
            <consortium name="Ensembl"/>
        </authorList>
    </citation>
    <scope>IDENTIFICATION</scope>
</reference>
<dbReference type="Gene3D" id="3.30.70.270">
    <property type="match status" value="1"/>
</dbReference>
<dbReference type="InterPro" id="IPR000477">
    <property type="entry name" value="RT_dom"/>
</dbReference>
<dbReference type="SUPFAM" id="SSF56219">
    <property type="entry name" value="DNase I-like"/>
    <property type="match status" value="1"/>
</dbReference>
<dbReference type="EC" id="3.1.26.4" evidence="2"/>
<name>A0A670HP39_PODMU</name>
<dbReference type="InterPro" id="IPR043128">
    <property type="entry name" value="Rev_trsase/Diguanyl_cyclase"/>
</dbReference>
<feature type="domain" description="Reverse transcriptase" evidence="4">
    <location>
        <begin position="368"/>
        <end position="643"/>
    </location>
</feature>
<dbReference type="GeneTree" id="ENSGT01060000248530"/>
<accession>A0A670HP39</accession>
<dbReference type="Proteomes" id="UP000472272">
    <property type="component" value="Chromosome 2"/>
</dbReference>
<dbReference type="Ensembl" id="ENSPMRT00000000845.1">
    <property type="protein sequence ID" value="ENSPMRP00000000797.1"/>
    <property type="gene ID" value="ENSPMRG00000000586.1"/>
</dbReference>
<dbReference type="CDD" id="cd01650">
    <property type="entry name" value="RT_nLTR_like"/>
    <property type="match status" value="1"/>
</dbReference>
<evidence type="ECO:0000256" key="2">
    <source>
        <dbReference type="ARBA" id="ARBA00012180"/>
    </source>
</evidence>
<evidence type="ECO:0000313" key="5">
    <source>
        <dbReference type="Ensembl" id="ENSPMRP00000000797.1"/>
    </source>
</evidence>
<dbReference type="Gene3D" id="3.60.10.10">
    <property type="entry name" value="Endonuclease/exonuclease/phosphatase"/>
    <property type="match status" value="1"/>
</dbReference>
<evidence type="ECO:0000259" key="4">
    <source>
        <dbReference type="PROSITE" id="PS50878"/>
    </source>
</evidence>
<reference evidence="5" key="3">
    <citation type="submission" date="2025-09" db="UniProtKB">
        <authorList>
            <consortium name="Ensembl"/>
        </authorList>
    </citation>
    <scope>IDENTIFICATION</scope>
</reference>
<proteinExistence type="inferred from homology"/>
<dbReference type="InterPro" id="IPR043502">
    <property type="entry name" value="DNA/RNA_pol_sf"/>
</dbReference>
<dbReference type="OMA" id="WAPIMAS"/>
<dbReference type="SUPFAM" id="SSF56672">
    <property type="entry name" value="DNA/RNA polymerases"/>
    <property type="match status" value="1"/>
</dbReference>
<dbReference type="PANTHER" id="PTHR47027:SF30">
    <property type="entry name" value="THAP-TYPE DOMAIN-CONTAINING PROTEIN"/>
    <property type="match status" value="1"/>
</dbReference>
<dbReference type="InterPro" id="IPR036691">
    <property type="entry name" value="Endo/exonu/phosph_ase_sf"/>
</dbReference>
<comment type="similarity">
    <text evidence="1">Belongs to the beta type-B retroviral polymerase family. HERV class-II K(HML-2) pol subfamily.</text>
</comment>
<dbReference type="PANTHER" id="PTHR47027">
    <property type="entry name" value="REVERSE TRANSCRIPTASE DOMAIN-CONTAINING PROTEIN"/>
    <property type="match status" value="1"/>
</dbReference>
<reference evidence="5 6" key="1">
    <citation type="journal article" date="2019" name="Proc. Natl. Acad. Sci. U.S.A.">
        <title>Regulatory changes in pterin and carotenoid genes underlie balanced color polymorphisms in the wall lizard.</title>
        <authorList>
            <person name="Andrade P."/>
            <person name="Pinho C."/>
            <person name="Perez I de Lanuza G."/>
            <person name="Afonso S."/>
            <person name="Brejcha J."/>
            <person name="Rubin C.J."/>
            <person name="Wallerman O."/>
            <person name="Pereira P."/>
            <person name="Sabatino S.J."/>
            <person name="Bellati A."/>
            <person name="Pellitteri-Rosa D."/>
            <person name="Bosakova Z."/>
            <person name="Bunikis I."/>
            <person name="Carretero M.A."/>
            <person name="Feiner N."/>
            <person name="Marsik P."/>
            <person name="Pauperio F."/>
            <person name="Salvi D."/>
            <person name="Soler L."/>
            <person name="While G.M."/>
            <person name="Uller T."/>
            <person name="Font E."/>
            <person name="Andersson L."/>
            <person name="Carneiro M."/>
        </authorList>
    </citation>
    <scope>NUCLEOTIDE SEQUENCE</scope>
</reference>
<protein>
    <recommendedName>
        <fullName evidence="2">ribonuclease H</fullName>
        <ecNumber evidence="2">3.1.26.4</ecNumber>
    </recommendedName>
</protein>
<dbReference type="GO" id="GO:0004523">
    <property type="term" value="F:RNA-DNA hybrid ribonuclease activity"/>
    <property type="evidence" value="ECO:0007669"/>
    <property type="project" value="UniProtKB-EC"/>
</dbReference>